<dbReference type="Proteomes" id="UP001352852">
    <property type="component" value="Unassembled WGS sequence"/>
</dbReference>
<proteinExistence type="predicted"/>
<name>A0ABU7DD44_9TELE</name>
<keyword evidence="2" id="KW-1185">Reference proteome</keyword>
<dbReference type="EMBL" id="JAHUTJ010024623">
    <property type="protein sequence ID" value="MED6272846.1"/>
    <property type="molecule type" value="Genomic_DNA"/>
</dbReference>
<accession>A0ABU7DD44</accession>
<reference evidence="1 2" key="1">
    <citation type="submission" date="2021-06" db="EMBL/GenBank/DDBJ databases">
        <authorList>
            <person name="Palmer J.M."/>
        </authorList>
    </citation>
    <scope>NUCLEOTIDE SEQUENCE [LARGE SCALE GENOMIC DNA]</scope>
    <source>
        <strain evidence="1 2">CL_MEX2019</strain>
        <tissue evidence="1">Muscle</tissue>
    </source>
</reference>
<gene>
    <name evidence="1" type="ORF">CHARACLAT_000871</name>
</gene>
<protein>
    <submittedName>
        <fullName evidence="1">Uncharacterized protein</fullName>
    </submittedName>
</protein>
<organism evidence="1 2">
    <name type="scientific">Characodon lateralis</name>
    <dbReference type="NCBI Taxonomy" id="208331"/>
    <lineage>
        <taxon>Eukaryota</taxon>
        <taxon>Metazoa</taxon>
        <taxon>Chordata</taxon>
        <taxon>Craniata</taxon>
        <taxon>Vertebrata</taxon>
        <taxon>Euteleostomi</taxon>
        <taxon>Actinopterygii</taxon>
        <taxon>Neopterygii</taxon>
        <taxon>Teleostei</taxon>
        <taxon>Neoteleostei</taxon>
        <taxon>Acanthomorphata</taxon>
        <taxon>Ovalentaria</taxon>
        <taxon>Atherinomorphae</taxon>
        <taxon>Cyprinodontiformes</taxon>
        <taxon>Goodeidae</taxon>
        <taxon>Characodon</taxon>
    </lineage>
</organism>
<sequence length="130" mass="14772">MLFLESLAQAIRKHKNITGVTMNNIKYNVCLHADDALIMLKLILKSVYPISSLRIFGTRYKVKPTEVKTCRMAKQTIVMVFFTDLTHMQNDTQEAGEKFNKFILTGSGYGAGTRTRYTKLCGKEDHVSFS</sequence>
<evidence type="ECO:0000313" key="2">
    <source>
        <dbReference type="Proteomes" id="UP001352852"/>
    </source>
</evidence>
<comment type="caution">
    <text evidence="1">The sequence shown here is derived from an EMBL/GenBank/DDBJ whole genome shotgun (WGS) entry which is preliminary data.</text>
</comment>
<evidence type="ECO:0000313" key="1">
    <source>
        <dbReference type="EMBL" id="MED6272846.1"/>
    </source>
</evidence>